<organism evidence="2 3">
    <name type="scientific">Oculimacula yallundae</name>
    <dbReference type="NCBI Taxonomy" id="86028"/>
    <lineage>
        <taxon>Eukaryota</taxon>
        <taxon>Fungi</taxon>
        <taxon>Dikarya</taxon>
        <taxon>Ascomycota</taxon>
        <taxon>Pezizomycotina</taxon>
        <taxon>Leotiomycetes</taxon>
        <taxon>Helotiales</taxon>
        <taxon>Ploettnerulaceae</taxon>
        <taxon>Oculimacula</taxon>
    </lineage>
</organism>
<dbReference type="Proteomes" id="UP001595075">
    <property type="component" value="Unassembled WGS sequence"/>
</dbReference>
<comment type="caution">
    <text evidence="2">The sequence shown here is derived from an EMBL/GenBank/DDBJ whole genome shotgun (WGS) entry which is preliminary data.</text>
</comment>
<accession>A0ABR4C290</accession>
<gene>
    <name evidence="2" type="ORF">VTL71DRAFT_4513</name>
</gene>
<proteinExistence type="predicted"/>
<evidence type="ECO:0000313" key="3">
    <source>
        <dbReference type="Proteomes" id="UP001595075"/>
    </source>
</evidence>
<dbReference type="Gene3D" id="3.30.710.10">
    <property type="entry name" value="Potassium Channel Kv1.1, Chain A"/>
    <property type="match status" value="1"/>
</dbReference>
<dbReference type="PANTHER" id="PTHR47843">
    <property type="entry name" value="BTB DOMAIN-CONTAINING PROTEIN-RELATED"/>
    <property type="match status" value="1"/>
</dbReference>
<reference evidence="2 3" key="1">
    <citation type="journal article" date="2024" name="Commun. Biol.">
        <title>Comparative genomic analysis of thermophilic fungi reveals convergent evolutionary adaptations and gene losses.</title>
        <authorList>
            <person name="Steindorff A.S."/>
            <person name="Aguilar-Pontes M.V."/>
            <person name="Robinson A.J."/>
            <person name="Andreopoulos B."/>
            <person name="LaButti K."/>
            <person name="Kuo A."/>
            <person name="Mondo S."/>
            <person name="Riley R."/>
            <person name="Otillar R."/>
            <person name="Haridas S."/>
            <person name="Lipzen A."/>
            <person name="Grimwood J."/>
            <person name="Schmutz J."/>
            <person name="Clum A."/>
            <person name="Reid I.D."/>
            <person name="Moisan M.C."/>
            <person name="Butler G."/>
            <person name="Nguyen T.T.M."/>
            <person name="Dewar K."/>
            <person name="Conant G."/>
            <person name="Drula E."/>
            <person name="Henrissat B."/>
            <person name="Hansel C."/>
            <person name="Singer S."/>
            <person name="Hutchinson M.I."/>
            <person name="de Vries R.P."/>
            <person name="Natvig D.O."/>
            <person name="Powell A.J."/>
            <person name="Tsang A."/>
            <person name="Grigoriev I.V."/>
        </authorList>
    </citation>
    <scope>NUCLEOTIDE SEQUENCE [LARGE SCALE GENOMIC DNA]</scope>
    <source>
        <strain evidence="2 3">CBS 494.80</strain>
    </source>
</reference>
<dbReference type="CDD" id="cd18186">
    <property type="entry name" value="BTB_POZ_ZBTB_KLHL-like"/>
    <property type="match status" value="1"/>
</dbReference>
<protein>
    <recommendedName>
        <fullName evidence="1">BTB domain-containing protein</fullName>
    </recommendedName>
</protein>
<name>A0ABR4C290_9HELO</name>
<dbReference type="EMBL" id="JAZHXI010000014">
    <property type="protein sequence ID" value="KAL2064019.1"/>
    <property type="molecule type" value="Genomic_DNA"/>
</dbReference>
<feature type="domain" description="BTB" evidence="1">
    <location>
        <begin position="66"/>
        <end position="137"/>
    </location>
</feature>
<dbReference type="InterPro" id="IPR000210">
    <property type="entry name" value="BTB/POZ_dom"/>
</dbReference>
<dbReference type="InterPro" id="IPR011333">
    <property type="entry name" value="SKP1/BTB/POZ_sf"/>
</dbReference>
<keyword evidence="3" id="KW-1185">Reference proteome</keyword>
<dbReference type="PROSITE" id="PS50097">
    <property type="entry name" value="BTB"/>
    <property type="match status" value="1"/>
</dbReference>
<evidence type="ECO:0000259" key="1">
    <source>
        <dbReference type="PROSITE" id="PS50097"/>
    </source>
</evidence>
<sequence>MSFRDDDNPEGCTMTSCFCGQCGTDEEGFRYKQTGDILPEVAADEEEPDRHFRTIDVSQLSAPNQPMVTFIVGPDNNKQEFKVYKGLACTFSPFFKAAFESDMAEGQTQRMRLEDVEGGIFAMLVHYLNHQELDQASFVQVAVMGDDVYSEYDFVLLAKLWKLAERFLIADIQNVVIVELLRHRDRVFTERLKEFAMYVCSTDGDFKDAGPRGALKRVLLELVAYNRHHEICMGVLEIMPFQMVLEVASMLKEKLPIHHEQRGRHGIQEQFFVELQGDVQRLGN</sequence>
<dbReference type="PANTHER" id="PTHR47843:SF2">
    <property type="entry name" value="BTB DOMAIN-CONTAINING PROTEIN"/>
    <property type="match status" value="1"/>
</dbReference>
<dbReference type="Pfam" id="PF00651">
    <property type="entry name" value="BTB"/>
    <property type="match status" value="1"/>
</dbReference>
<dbReference type="SUPFAM" id="SSF54695">
    <property type="entry name" value="POZ domain"/>
    <property type="match status" value="1"/>
</dbReference>
<evidence type="ECO:0000313" key="2">
    <source>
        <dbReference type="EMBL" id="KAL2064019.1"/>
    </source>
</evidence>